<proteinExistence type="predicted"/>
<feature type="coiled-coil region" evidence="1">
    <location>
        <begin position="116"/>
        <end position="150"/>
    </location>
</feature>
<dbReference type="OrthoDB" id="9828958at2"/>
<reference evidence="2 3" key="1">
    <citation type="submission" date="2016-03" db="EMBL/GenBank/DDBJ databases">
        <authorList>
            <person name="Ploux O."/>
        </authorList>
    </citation>
    <scope>NUCLEOTIDE SEQUENCE [LARGE SCALE GENOMIC DNA]</scope>
    <source>
        <strain evidence="2 3">R-45370</strain>
    </source>
</reference>
<dbReference type="RefSeq" id="WP_066985332.1">
    <property type="nucleotide sequence ID" value="NZ_LUUI01000129.1"/>
</dbReference>
<organism evidence="2 3">
    <name type="scientific">Methylomonas lenta</name>
    <dbReference type="NCBI Taxonomy" id="980561"/>
    <lineage>
        <taxon>Bacteria</taxon>
        <taxon>Pseudomonadati</taxon>
        <taxon>Pseudomonadota</taxon>
        <taxon>Gammaproteobacteria</taxon>
        <taxon>Methylococcales</taxon>
        <taxon>Methylococcaceae</taxon>
        <taxon>Methylomonas</taxon>
    </lineage>
</organism>
<dbReference type="AlphaFoldDB" id="A0A177N3U4"/>
<dbReference type="Proteomes" id="UP000078476">
    <property type="component" value="Unassembled WGS sequence"/>
</dbReference>
<evidence type="ECO:0000256" key="1">
    <source>
        <dbReference type="SAM" id="Coils"/>
    </source>
</evidence>
<evidence type="ECO:0000313" key="2">
    <source>
        <dbReference type="EMBL" id="OAI12552.1"/>
    </source>
</evidence>
<keyword evidence="3" id="KW-1185">Reference proteome</keyword>
<comment type="caution">
    <text evidence="2">The sequence shown here is derived from an EMBL/GenBank/DDBJ whole genome shotgun (WGS) entry which is preliminary data.</text>
</comment>
<name>A0A177N3U4_9GAMM</name>
<evidence type="ECO:0000313" key="3">
    <source>
        <dbReference type="Proteomes" id="UP000078476"/>
    </source>
</evidence>
<sequence>MKTLLQKHEQEIERLIASKVAQAKEVWLAESRKLEQVISDAASRETALTEEIRALKQKLHQARSYKDYYSNLLDDAKEIELDLHRKCADYHVKQQELEETLAKLQPNSQAINSDDARAAKVDLIRLDNQIHAARAELARVQKEIELATSALV</sequence>
<protein>
    <submittedName>
        <fullName evidence="2">Uncharacterized protein</fullName>
    </submittedName>
</protein>
<feature type="coiled-coil region" evidence="1">
    <location>
        <begin position="5"/>
        <end position="58"/>
    </location>
</feature>
<keyword evidence="1" id="KW-0175">Coiled coil</keyword>
<accession>A0A177N3U4</accession>
<dbReference type="EMBL" id="LUUI01000129">
    <property type="protein sequence ID" value="OAI12552.1"/>
    <property type="molecule type" value="Genomic_DNA"/>
</dbReference>
<gene>
    <name evidence="2" type="ORF">A1359_13820</name>
</gene>